<protein>
    <submittedName>
        <fullName evidence="2">Uncharacterized protein</fullName>
    </submittedName>
</protein>
<comment type="caution">
    <text evidence="2">The sequence shown here is derived from an EMBL/GenBank/DDBJ whole genome shotgun (WGS) entry which is preliminary data.</text>
</comment>
<feature type="region of interest" description="Disordered" evidence="1">
    <location>
        <begin position="114"/>
        <end position="159"/>
    </location>
</feature>
<evidence type="ECO:0000313" key="2">
    <source>
        <dbReference type="EMBL" id="KAJ8888566.1"/>
    </source>
</evidence>
<evidence type="ECO:0000313" key="3">
    <source>
        <dbReference type="Proteomes" id="UP001159363"/>
    </source>
</evidence>
<reference evidence="2 3" key="1">
    <citation type="submission" date="2023-02" db="EMBL/GenBank/DDBJ databases">
        <title>LHISI_Scaffold_Assembly.</title>
        <authorList>
            <person name="Stuart O.P."/>
            <person name="Cleave R."/>
            <person name="Magrath M.J.L."/>
            <person name="Mikheyev A.S."/>
        </authorList>
    </citation>
    <scope>NUCLEOTIDE SEQUENCE [LARGE SCALE GENOMIC DNA]</scope>
    <source>
        <strain evidence="2">Daus_M_001</strain>
        <tissue evidence="2">Leg muscle</tissue>
    </source>
</reference>
<name>A0ABQ9HW06_9NEOP</name>
<dbReference type="Proteomes" id="UP001159363">
    <property type="component" value="Chromosome 3"/>
</dbReference>
<accession>A0ABQ9HW06</accession>
<feature type="compositionally biased region" description="Basic and acidic residues" evidence="1">
    <location>
        <begin position="150"/>
        <end position="159"/>
    </location>
</feature>
<sequence>MNFQDAFNIAFMKVATIEKAVNVFWKTGIFPMDSDTFGEEEFLPCSLQEVDITEQGMQNVTPATSPVVPSPTTGNRSVSPNMDLIPSSCAGPSCSFQDVAPIPKINSQTTIVSKTRRGRKMDSQILTSTPQKKCLEDTKQKKAGKKERKMTKTEKYTTW</sequence>
<gene>
    <name evidence="2" type="ORF">PR048_008057</name>
</gene>
<proteinExistence type="predicted"/>
<dbReference type="EMBL" id="JARBHB010000003">
    <property type="protein sequence ID" value="KAJ8888566.1"/>
    <property type="molecule type" value="Genomic_DNA"/>
</dbReference>
<evidence type="ECO:0000256" key="1">
    <source>
        <dbReference type="SAM" id="MobiDB-lite"/>
    </source>
</evidence>
<organism evidence="2 3">
    <name type="scientific">Dryococelus australis</name>
    <dbReference type="NCBI Taxonomy" id="614101"/>
    <lineage>
        <taxon>Eukaryota</taxon>
        <taxon>Metazoa</taxon>
        <taxon>Ecdysozoa</taxon>
        <taxon>Arthropoda</taxon>
        <taxon>Hexapoda</taxon>
        <taxon>Insecta</taxon>
        <taxon>Pterygota</taxon>
        <taxon>Neoptera</taxon>
        <taxon>Polyneoptera</taxon>
        <taxon>Phasmatodea</taxon>
        <taxon>Verophasmatodea</taxon>
        <taxon>Anareolatae</taxon>
        <taxon>Phasmatidae</taxon>
        <taxon>Eurycanthinae</taxon>
        <taxon>Dryococelus</taxon>
    </lineage>
</organism>
<keyword evidence="3" id="KW-1185">Reference proteome</keyword>